<dbReference type="OrthoDB" id="629215at2"/>
<dbReference type="AlphaFoldDB" id="A0A1G6XCG0"/>
<dbReference type="STRING" id="1391627.SAMN05216464_102457"/>
<dbReference type="EMBL" id="FNAI01000002">
    <property type="protein sequence ID" value="SDD74976.1"/>
    <property type="molecule type" value="Genomic_DNA"/>
</dbReference>
<keyword evidence="3" id="KW-1185">Reference proteome</keyword>
<dbReference type="Proteomes" id="UP000199072">
    <property type="component" value="Unassembled WGS sequence"/>
</dbReference>
<protein>
    <submittedName>
        <fullName evidence="2">Uncharacterized protein</fullName>
    </submittedName>
</protein>
<name>A0A1G6XCG0_9SPHI</name>
<feature type="compositionally biased region" description="Basic and acidic residues" evidence="1">
    <location>
        <begin position="66"/>
        <end position="76"/>
    </location>
</feature>
<feature type="region of interest" description="Disordered" evidence="1">
    <location>
        <begin position="60"/>
        <end position="79"/>
    </location>
</feature>
<evidence type="ECO:0000256" key="1">
    <source>
        <dbReference type="SAM" id="MobiDB-lite"/>
    </source>
</evidence>
<evidence type="ECO:0000313" key="2">
    <source>
        <dbReference type="EMBL" id="SDD74976.1"/>
    </source>
</evidence>
<reference evidence="2 3" key="1">
    <citation type="submission" date="2016-10" db="EMBL/GenBank/DDBJ databases">
        <authorList>
            <person name="de Groot N.N."/>
        </authorList>
    </citation>
    <scope>NUCLEOTIDE SEQUENCE [LARGE SCALE GENOMIC DNA]</scope>
    <source>
        <strain evidence="2 3">47C3B</strain>
    </source>
</reference>
<proteinExistence type="predicted"/>
<accession>A0A1G6XCG0</accession>
<dbReference type="RefSeq" id="WP_091146495.1">
    <property type="nucleotide sequence ID" value="NZ_FNAI01000002.1"/>
</dbReference>
<gene>
    <name evidence="2" type="ORF">SAMN05216464_102457</name>
</gene>
<sequence length="384" mass="42701">MIAPRTALSIKALIIISYVLYSLPATAQLSAAVRYKLPVSDTSARASSYYNDADFAENSLPASNHMSKDEASREESMEAQLDTKVGRTRLMGYLKEISANNSQVNYNEAKVKIYYRLANVFARLRLYPLAMKCFFKTMANSNNQPADSKNTIPADTAERDVTVNPGYLSINTTDDSVFVNDPTPPNKKAKKSKAITYQRIVNTFNDGKKAVAYALLFHVKQPVPGKPKVFVWANTGHTFITLIKYNSDSSSVSISFGFYPKKDNLFSATPWDPTCTGTFKNDNAHEWDEVVGKFISARKFNRILKLTKDYDGLEYQLSKNNCTDFAIKAASYAGFGITNTAGSWPLGHGNTPAITGQSIIQGGVYDAHNQRDLFINYEESLNRK</sequence>
<organism evidence="2 3">
    <name type="scientific">Mucilaginibacter pineti</name>
    <dbReference type="NCBI Taxonomy" id="1391627"/>
    <lineage>
        <taxon>Bacteria</taxon>
        <taxon>Pseudomonadati</taxon>
        <taxon>Bacteroidota</taxon>
        <taxon>Sphingobacteriia</taxon>
        <taxon>Sphingobacteriales</taxon>
        <taxon>Sphingobacteriaceae</taxon>
        <taxon>Mucilaginibacter</taxon>
    </lineage>
</organism>
<evidence type="ECO:0000313" key="3">
    <source>
        <dbReference type="Proteomes" id="UP000199072"/>
    </source>
</evidence>